<dbReference type="InterPro" id="IPR031165">
    <property type="entry name" value="GNAT_YJDJ"/>
</dbReference>
<organism evidence="2 3">
    <name type="scientific">Afipia carboxidovorans (strain ATCC 49405 / DSM 1227 / KCTC 32145 / OM5)</name>
    <name type="common">Oligotropha carboxidovorans</name>
    <dbReference type="NCBI Taxonomy" id="504832"/>
    <lineage>
        <taxon>Bacteria</taxon>
        <taxon>Pseudomonadati</taxon>
        <taxon>Pseudomonadota</taxon>
        <taxon>Alphaproteobacteria</taxon>
        <taxon>Hyphomicrobiales</taxon>
        <taxon>Nitrobacteraceae</taxon>
        <taxon>Afipia</taxon>
    </lineage>
</organism>
<dbReference type="Gene3D" id="3.40.630.30">
    <property type="match status" value="1"/>
</dbReference>
<dbReference type="PATRIC" id="fig|504832.7.peg.1915"/>
<dbReference type="PROSITE" id="PS51729">
    <property type="entry name" value="GNAT_YJDJ"/>
    <property type="match status" value="1"/>
</dbReference>
<dbReference type="AlphaFoldDB" id="F8BT07"/>
<gene>
    <name evidence="2" type="ordered locus">OCA5_c17900</name>
</gene>
<evidence type="ECO:0000259" key="1">
    <source>
        <dbReference type="PROSITE" id="PS51729"/>
    </source>
</evidence>
<dbReference type="Pfam" id="PF14542">
    <property type="entry name" value="Acetyltransf_CG"/>
    <property type="match status" value="1"/>
</dbReference>
<evidence type="ECO:0000313" key="2">
    <source>
        <dbReference type="EMBL" id="AEI06504.1"/>
    </source>
</evidence>
<dbReference type="PANTHER" id="PTHR31435:SF10">
    <property type="entry name" value="BSR4717 PROTEIN"/>
    <property type="match status" value="1"/>
</dbReference>
<name>F8BT07_AFIC5</name>
<dbReference type="eggNOG" id="COG2388">
    <property type="taxonomic scope" value="Bacteria"/>
</dbReference>
<proteinExistence type="predicted"/>
<dbReference type="InterPro" id="IPR045057">
    <property type="entry name" value="Gcn5-rel_NAT"/>
</dbReference>
<dbReference type="KEGG" id="ocg:OCA5_c17900"/>
<dbReference type="OrthoDB" id="9800945at2"/>
<feature type="domain" description="N-acetyltransferase" evidence="1">
    <location>
        <begin position="9"/>
        <end position="94"/>
    </location>
</feature>
<dbReference type="HOGENOM" id="CLU_132888_0_2_5"/>
<reference evidence="2 3" key="1">
    <citation type="journal article" date="2011" name="J. Bacteriol.">
        <title>Complete genome sequences of the chemolithoautotrophic Oligotropha carboxidovorans strains OM4 and OM5.</title>
        <authorList>
            <person name="Volland S."/>
            <person name="Rachinger M."/>
            <person name="Strittmatter A."/>
            <person name="Daniel R."/>
            <person name="Gottschalk G."/>
            <person name="Meyer O."/>
        </authorList>
    </citation>
    <scope>NUCLEOTIDE SEQUENCE [LARGE SCALE GENOMIC DNA]</scope>
    <source>
        <strain evidence="3">ATCC 49405 / DSM 1227 / KCTC 32145 / OM5</strain>
    </source>
</reference>
<dbReference type="PANTHER" id="PTHR31435">
    <property type="entry name" value="PROTEIN NATD1"/>
    <property type="match status" value="1"/>
</dbReference>
<protein>
    <recommendedName>
        <fullName evidence="1">N-acetyltransferase domain-containing protein</fullName>
    </recommendedName>
</protein>
<dbReference type="EMBL" id="CP002826">
    <property type="protein sequence ID" value="AEI06504.1"/>
    <property type="molecule type" value="Genomic_DNA"/>
</dbReference>
<evidence type="ECO:0000313" key="3">
    <source>
        <dbReference type="Proteomes" id="UP000007730"/>
    </source>
</evidence>
<sequence>MNEPSPTVRDNVELSRYEMDIGSDVAFARYRREGATVTINHVETPAALRGQGVASRLMGGILETIRHNDEKVVAACSFARAYLADHPEHDDLRG</sequence>
<keyword evidence="3" id="KW-1185">Reference proteome</keyword>
<dbReference type="RefSeq" id="WP_013913071.1">
    <property type="nucleotide sequence ID" value="NC_011386.1"/>
</dbReference>
<dbReference type="STRING" id="504832.OCA5_c17900"/>
<dbReference type="SUPFAM" id="SSF55729">
    <property type="entry name" value="Acyl-CoA N-acyltransferases (Nat)"/>
    <property type="match status" value="1"/>
</dbReference>
<dbReference type="Proteomes" id="UP000007730">
    <property type="component" value="Chromosome"/>
</dbReference>
<accession>F8BT07</accession>
<dbReference type="InterPro" id="IPR016181">
    <property type="entry name" value="Acyl_CoA_acyltransferase"/>
</dbReference>